<reference evidence="17" key="3">
    <citation type="submission" date="2025-09" db="UniProtKB">
        <authorList>
            <consortium name="Ensembl"/>
        </authorList>
    </citation>
    <scope>IDENTIFICATION</scope>
</reference>
<organism evidence="17 18">
    <name type="scientific">Salarias fasciatus</name>
    <name type="common">Jewelled blenny</name>
    <name type="synonym">Blennius fasciatus</name>
    <dbReference type="NCBI Taxonomy" id="181472"/>
    <lineage>
        <taxon>Eukaryota</taxon>
        <taxon>Metazoa</taxon>
        <taxon>Chordata</taxon>
        <taxon>Craniata</taxon>
        <taxon>Vertebrata</taxon>
        <taxon>Euteleostomi</taxon>
        <taxon>Actinopterygii</taxon>
        <taxon>Neopterygii</taxon>
        <taxon>Teleostei</taxon>
        <taxon>Neoteleostei</taxon>
        <taxon>Acanthomorphata</taxon>
        <taxon>Ovalentaria</taxon>
        <taxon>Blenniimorphae</taxon>
        <taxon>Blenniiformes</taxon>
        <taxon>Blennioidei</taxon>
        <taxon>Blenniidae</taxon>
        <taxon>Salariinae</taxon>
        <taxon>Salarias</taxon>
    </lineage>
</organism>
<keyword evidence="6 16" id="KW-1133">Transmembrane helix</keyword>
<evidence type="ECO:0000256" key="8">
    <source>
        <dbReference type="ARBA" id="ARBA00023136"/>
    </source>
</evidence>
<comment type="subcellular location">
    <subcellularLocation>
        <location evidence="2">Cell membrane</location>
        <topology evidence="2">Multi-pass membrane protein</topology>
    </subcellularLocation>
    <subcellularLocation>
        <location evidence="1">Membrane raft</location>
    </subcellularLocation>
    <subcellularLocation>
        <location evidence="11">Postsynaptic cell membrane</location>
    </subcellularLocation>
</comment>
<sequence>MISLAIILSQQVDSDNEPPSYQEATAGKKKKKRFLTCPLPASLRQAMARWRPSLRGTTRSSGGRSSERYFFLKKNSRLKKTLLFHCSDTALVLRQVYAILSVQLLVTVGIICLFTFCAPVRFYIQTHPGLYMASYLMFFATYIALSCCGELRRQFPWNIILLVLFVSIKHFYNTKSVMLCLGITAVVCLSVTVFSFQSKVDVTSCQGVLFSLCMAMLLCAITLSIVVPFGYVPWLHAIYAVLGAILFTLFLAFDTQLLLGNKRYTISPEEYVFATLSLYLDIIYLFSFLLQIMGGGRE</sequence>
<evidence type="ECO:0000256" key="1">
    <source>
        <dbReference type="ARBA" id="ARBA00004285"/>
    </source>
</evidence>
<evidence type="ECO:0000256" key="13">
    <source>
        <dbReference type="ARBA" id="ARBA00038784"/>
    </source>
</evidence>
<evidence type="ECO:0000256" key="5">
    <source>
        <dbReference type="ARBA" id="ARBA00022703"/>
    </source>
</evidence>
<keyword evidence="8 16" id="KW-0472">Membrane</keyword>
<dbReference type="PANTHER" id="PTHR23291:SF18">
    <property type="entry name" value="PROTEIN LIFEGUARD 2"/>
    <property type="match status" value="1"/>
</dbReference>
<dbReference type="GO" id="GO:0006915">
    <property type="term" value="P:apoptotic process"/>
    <property type="evidence" value="ECO:0007669"/>
    <property type="project" value="UniProtKB-KW"/>
</dbReference>
<feature type="transmembrane region" description="Helical" evidence="16">
    <location>
        <begin position="237"/>
        <end position="259"/>
    </location>
</feature>
<dbReference type="CDD" id="cd10428">
    <property type="entry name" value="LFG_like"/>
    <property type="match status" value="1"/>
</dbReference>
<dbReference type="InterPro" id="IPR006214">
    <property type="entry name" value="Bax_inhibitor_1-related"/>
</dbReference>
<evidence type="ECO:0000256" key="2">
    <source>
        <dbReference type="ARBA" id="ARBA00004651"/>
    </source>
</evidence>
<evidence type="ECO:0000256" key="10">
    <source>
        <dbReference type="ARBA" id="ARBA00023257"/>
    </source>
</evidence>
<evidence type="ECO:0000256" key="11">
    <source>
        <dbReference type="ARBA" id="ARBA00034100"/>
    </source>
</evidence>
<dbReference type="InParanoid" id="A0A672G9D5"/>
<keyword evidence="10" id="KW-0628">Postsynaptic cell membrane</keyword>
<dbReference type="GO" id="GO:0045121">
    <property type="term" value="C:membrane raft"/>
    <property type="evidence" value="ECO:0007669"/>
    <property type="project" value="UniProtKB-SubCell"/>
</dbReference>
<feature type="transmembrane region" description="Helical" evidence="16">
    <location>
        <begin position="155"/>
        <end position="172"/>
    </location>
</feature>
<keyword evidence="3" id="KW-1003">Cell membrane</keyword>
<keyword evidence="9" id="KW-0325">Glycoprotein</keyword>
<keyword evidence="5" id="KW-0053">Apoptosis</keyword>
<keyword evidence="4 16" id="KW-0812">Transmembrane</keyword>
<evidence type="ECO:0000256" key="14">
    <source>
        <dbReference type="ARBA" id="ARBA00040576"/>
    </source>
</evidence>
<evidence type="ECO:0000256" key="16">
    <source>
        <dbReference type="RuleBase" id="RU004379"/>
    </source>
</evidence>
<keyword evidence="18" id="KW-1185">Reference proteome</keyword>
<dbReference type="AlphaFoldDB" id="A0A672G9D5"/>
<dbReference type="Ensembl" id="ENSSFAT00005014180.1">
    <property type="protein sequence ID" value="ENSSFAP00005013605.1"/>
    <property type="gene ID" value="ENSSFAG00005007389.1"/>
</dbReference>
<evidence type="ECO:0000256" key="6">
    <source>
        <dbReference type="ARBA" id="ARBA00022989"/>
    </source>
</evidence>
<evidence type="ECO:0000256" key="7">
    <source>
        <dbReference type="ARBA" id="ARBA00023018"/>
    </source>
</evidence>
<feature type="transmembrane region" description="Helical" evidence="16">
    <location>
        <begin position="271"/>
        <end position="293"/>
    </location>
</feature>
<dbReference type="GO" id="GO:0005783">
    <property type="term" value="C:endoplasmic reticulum"/>
    <property type="evidence" value="ECO:0007669"/>
    <property type="project" value="TreeGrafter"/>
</dbReference>
<dbReference type="PANTHER" id="PTHR23291">
    <property type="entry name" value="BAX INHIBITOR-RELATED"/>
    <property type="match status" value="1"/>
</dbReference>
<evidence type="ECO:0000256" key="12">
    <source>
        <dbReference type="ARBA" id="ARBA00038174"/>
    </source>
</evidence>
<reference evidence="17" key="1">
    <citation type="submission" date="2019-06" db="EMBL/GenBank/DDBJ databases">
        <authorList>
            <consortium name="Wellcome Sanger Institute Data Sharing"/>
        </authorList>
    </citation>
    <scope>NUCLEOTIDE SEQUENCE [LARGE SCALE GENOMIC DNA]</scope>
</reference>
<dbReference type="Pfam" id="PF01027">
    <property type="entry name" value="Bax1-I"/>
    <property type="match status" value="1"/>
</dbReference>
<dbReference type="GO" id="GO:2001234">
    <property type="term" value="P:negative regulation of apoptotic signaling pathway"/>
    <property type="evidence" value="ECO:0007669"/>
    <property type="project" value="TreeGrafter"/>
</dbReference>
<evidence type="ECO:0000256" key="4">
    <source>
        <dbReference type="ARBA" id="ARBA00022692"/>
    </source>
</evidence>
<feature type="transmembrane region" description="Helical" evidence="16">
    <location>
        <begin position="178"/>
        <end position="196"/>
    </location>
</feature>
<gene>
    <name evidence="17" type="primary">faim2b</name>
</gene>
<evidence type="ECO:0000313" key="17">
    <source>
        <dbReference type="Ensembl" id="ENSSFAP00005013605.1"/>
    </source>
</evidence>
<evidence type="ECO:0000256" key="3">
    <source>
        <dbReference type="ARBA" id="ARBA00022475"/>
    </source>
</evidence>
<protein>
    <recommendedName>
        <fullName evidence="14">Protein lifeguard 2</fullName>
    </recommendedName>
    <alternativeName>
        <fullName evidence="15">Fas apoptotic inhibitory molecule 2</fullName>
    </alternativeName>
</protein>
<dbReference type="GO" id="GO:0045211">
    <property type="term" value="C:postsynaptic membrane"/>
    <property type="evidence" value="ECO:0007669"/>
    <property type="project" value="UniProtKB-SubCell"/>
</dbReference>
<dbReference type="Proteomes" id="UP000472267">
    <property type="component" value="Chromosome 5"/>
</dbReference>
<evidence type="ECO:0000256" key="15">
    <source>
        <dbReference type="ARBA" id="ARBA00042941"/>
    </source>
</evidence>
<name>A0A672G9D5_SALFA</name>
<feature type="transmembrane region" description="Helical" evidence="16">
    <location>
        <begin position="130"/>
        <end position="148"/>
    </location>
</feature>
<accession>A0A672G9D5</accession>
<evidence type="ECO:0000256" key="9">
    <source>
        <dbReference type="ARBA" id="ARBA00023180"/>
    </source>
</evidence>
<comment type="subunit">
    <text evidence="13">Interacts with FAS/TNFRSF6 and BAX.</text>
</comment>
<reference evidence="17" key="2">
    <citation type="submission" date="2025-08" db="UniProtKB">
        <authorList>
            <consortium name="Ensembl"/>
        </authorList>
    </citation>
    <scope>IDENTIFICATION</scope>
</reference>
<evidence type="ECO:0000313" key="18">
    <source>
        <dbReference type="Proteomes" id="UP000472267"/>
    </source>
</evidence>
<feature type="transmembrane region" description="Helical" evidence="16">
    <location>
        <begin position="208"/>
        <end position="231"/>
    </location>
</feature>
<feature type="transmembrane region" description="Helical" evidence="16">
    <location>
        <begin position="104"/>
        <end position="124"/>
    </location>
</feature>
<keyword evidence="7" id="KW-0770">Synapse</keyword>
<dbReference type="GO" id="GO:0005794">
    <property type="term" value="C:Golgi apparatus"/>
    <property type="evidence" value="ECO:0007669"/>
    <property type="project" value="TreeGrafter"/>
</dbReference>
<comment type="similarity">
    <text evidence="12">Belongs to the BI1 family. LFG subfamily.</text>
</comment>
<proteinExistence type="inferred from homology"/>